<evidence type="ECO:0000256" key="1">
    <source>
        <dbReference type="ARBA" id="ARBA00006976"/>
    </source>
</evidence>
<organism evidence="3 6">
    <name type="scientific">Candidatus Segetimicrobium genomatis</name>
    <dbReference type="NCBI Taxonomy" id="2569760"/>
    <lineage>
        <taxon>Bacteria</taxon>
        <taxon>Bacillati</taxon>
        <taxon>Candidatus Sysuimicrobiota</taxon>
        <taxon>Candidatus Sysuimicrobiia</taxon>
        <taxon>Candidatus Sysuimicrobiales</taxon>
        <taxon>Candidatus Segetimicrobiaceae</taxon>
        <taxon>Candidatus Segetimicrobium</taxon>
    </lineage>
</organism>
<dbReference type="Gene3D" id="3.40.50.300">
    <property type="entry name" value="P-loop containing nucleotide triphosphate hydrolases"/>
    <property type="match status" value="1"/>
</dbReference>
<name>A0A537LQT8_9BACT</name>
<evidence type="ECO:0000313" key="3">
    <source>
        <dbReference type="EMBL" id="TMJ10350.1"/>
    </source>
</evidence>
<dbReference type="FunFam" id="3.40.50.300:FF:000285">
    <property type="entry name" value="Sporulation initiation inhibitor Soj"/>
    <property type="match status" value="1"/>
</dbReference>
<accession>A0A537LQT8</accession>
<dbReference type="Pfam" id="PF13614">
    <property type="entry name" value="AAA_31"/>
    <property type="match status" value="1"/>
</dbReference>
<dbReference type="PANTHER" id="PTHR13696:SF52">
    <property type="entry name" value="PARA FAMILY PROTEIN CT_582"/>
    <property type="match status" value="1"/>
</dbReference>
<dbReference type="Proteomes" id="UP000318661">
    <property type="component" value="Unassembled WGS sequence"/>
</dbReference>
<dbReference type="InterPro" id="IPR050678">
    <property type="entry name" value="DNA_Partitioning_ATPase"/>
</dbReference>
<dbReference type="Proteomes" id="UP000315217">
    <property type="component" value="Unassembled WGS sequence"/>
</dbReference>
<dbReference type="EMBL" id="VBAI01000014">
    <property type="protein sequence ID" value="TMJ12841.1"/>
    <property type="molecule type" value="Genomic_DNA"/>
</dbReference>
<proteinExistence type="inferred from homology"/>
<evidence type="ECO:0000313" key="5">
    <source>
        <dbReference type="Proteomes" id="UP000315217"/>
    </source>
</evidence>
<evidence type="ECO:0000259" key="2">
    <source>
        <dbReference type="Pfam" id="PF13614"/>
    </source>
</evidence>
<comment type="caution">
    <text evidence="3">The sequence shown here is derived from an EMBL/GenBank/DDBJ whole genome shotgun (WGS) entry which is preliminary data.</text>
</comment>
<dbReference type="PIRSF" id="PIRSF009320">
    <property type="entry name" value="Nuc_binding_HP_1000"/>
    <property type="match status" value="1"/>
</dbReference>
<dbReference type="PANTHER" id="PTHR13696">
    <property type="entry name" value="P-LOOP CONTAINING NUCLEOSIDE TRIPHOSPHATE HYDROLASE"/>
    <property type="match status" value="1"/>
</dbReference>
<dbReference type="SUPFAM" id="SSF52540">
    <property type="entry name" value="P-loop containing nucleoside triphosphate hydrolases"/>
    <property type="match status" value="1"/>
</dbReference>
<sequence length="260" mass="27431">MGRVIAIANQKGGVGKSTTAVNLSAALAVSGMHVLLVDGDPQAHATSGIGIPRASVGISLYDVLINGVAMASALMPSPVAGLDVAPSSIHLAGAEVELVGISSREHRLRDALRPVREWYEFIFIDCPPSLGLLTLNALAAADEVIVPIQCEYYALEGLSQLLDSLTLIRRQLNPGLRINGALLTMYDGRTNLSEQVVAEVQRHFRGQVFATIIPRNVRLAEAPSFGRPVVTLDPSSKGAAAYVALAQEVIARVGEPAAVR</sequence>
<gene>
    <name evidence="4" type="ORF">E6G98_01940</name>
    <name evidence="3" type="ORF">E6G99_00855</name>
</gene>
<comment type="similarity">
    <text evidence="1">Belongs to the ParA family.</text>
</comment>
<feature type="domain" description="AAA" evidence="2">
    <location>
        <begin position="3"/>
        <end position="178"/>
    </location>
</feature>
<reference evidence="5 6" key="1">
    <citation type="journal article" date="2019" name="Nat. Microbiol.">
        <title>Mediterranean grassland soil C-N compound turnover is dependent on rainfall and depth, and is mediated by genomically divergent microorganisms.</title>
        <authorList>
            <person name="Diamond S."/>
            <person name="Andeer P.F."/>
            <person name="Li Z."/>
            <person name="Crits-Christoph A."/>
            <person name="Burstein D."/>
            <person name="Anantharaman K."/>
            <person name="Lane K.R."/>
            <person name="Thomas B.C."/>
            <person name="Pan C."/>
            <person name="Northen T.R."/>
            <person name="Banfield J.F."/>
        </authorList>
    </citation>
    <scope>NUCLEOTIDE SEQUENCE [LARGE SCALE GENOMIC DNA]</scope>
    <source>
        <strain evidence="4">NP_1</strain>
        <strain evidence="3">NP_2</strain>
    </source>
</reference>
<evidence type="ECO:0000313" key="6">
    <source>
        <dbReference type="Proteomes" id="UP000318661"/>
    </source>
</evidence>
<dbReference type="CDD" id="cd02042">
    <property type="entry name" value="ParAB_family"/>
    <property type="match status" value="1"/>
</dbReference>
<evidence type="ECO:0000313" key="4">
    <source>
        <dbReference type="EMBL" id="TMJ12841.1"/>
    </source>
</evidence>
<dbReference type="InterPro" id="IPR025669">
    <property type="entry name" value="AAA_dom"/>
</dbReference>
<dbReference type="AlphaFoldDB" id="A0A537LQT8"/>
<dbReference type="InterPro" id="IPR027417">
    <property type="entry name" value="P-loop_NTPase"/>
</dbReference>
<dbReference type="EMBL" id="VBAJ01000014">
    <property type="protein sequence ID" value="TMJ10350.1"/>
    <property type="molecule type" value="Genomic_DNA"/>
</dbReference>
<protein>
    <submittedName>
        <fullName evidence="3">ParA family protein</fullName>
    </submittedName>
</protein>